<accession>A0AAV4MCY2</accession>
<organism evidence="1 2">
    <name type="scientific">Caerostris extrusa</name>
    <name type="common">Bark spider</name>
    <name type="synonym">Caerostris bankana</name>
    <dbReference type="NCBI Taxonomy" id="172846"/>
    <lineage>
        <taxon>Eukaryota</taxon>
        <taxon>Metazoa</taxon>
        <taxon>Ecdysozoa</taxon>
        <taxon>Arthropoda</taxon>
        <taxon>Chelicerata</taxon>
        <taxon>Arachnida</taxon>
        <taxon>Araneae</taxon>
        <taxon>Araneomorphae</taxon>
        <taxon>Entelegynae</taxon>
        <taxon>Araneoidea</taxon>
        <taxon>Araneidae</taxon>
        <taxon>Caerostris</taxon>
    </lineage>
</organism>
<dbReference type="Proteomes" id="UP001054945">
    <property type="component" value="Unassembled WGS sequence"/>
</dbReference>
<proteinExistence type="predicted"/>
<dbReference type="AlphaFoldDB" id="A0AAV4MCY2"/>
<comment type="caution">
    <text evidence="1">The sequence shown here is derived from an EMBL/GenBank/DDBJ whole genome shotgun (WGS) entry which is preliminary data.</text>
</comment>
<evidence type="ECO:0000313" key="2">
    <source>
        <dbReference type="Proteomes" id="UP001054945"/>
    </source>
</evidence>
<gene>
    <name evidence="1" type="ORF">CEXT_665851</name>
</gene>
<evidence type="ECO:0000313" key="1">
    <source>
        <dbReference type="EMBL" id="GIX69753.1"/>
    </source>
</evidence>
<protein>
    <submittedName>
        <fullName evidence="1">Uncharacterized protein</fullName>
    </submittedName>
</protein>
<reference evidence="1 2" key="1">
    <citation type="submission" date="2021-06" db="EMBL/GenBank/DDBJ databases">
        <title>Caerostris extrusa draft genome.</title>
        <authorList>
            <person name="Kono N."/>
            <person name="Arakawa K."/>
        </authorList>
    </citation>
    <scope>NUCLEOTIDE SEQUENCE [LARGE SCALE GENOMIC DNA]</scope>
</reference>
<name>A0AAV4MCY2_CAEEX</name>
<dbReference type="EMBL" id="BPLR01002079">
    <property type="protein sequence ID" value="GIX69753.1"/>
    <property type="molecule type" value="Genomic_DNA"/>
</dbReference>
<keyword evidence="2" id="KW-1185">Reference proteome</keyword>
<sequence>MSTFVNCRLELFPQHLSINDLPAPFNSFYWEITPEFEGMDFASEPLRPSSSRWEMGSTQVVRTVIPFIGTAQRP</sequence>